<accession>A0ACC1AXG2</accession>
<dbReference type="EMBL" id="CM047904">
    <property type="protein sequence ID" value="KAJ0091338.1"/>
    <property type="molecule type" value="Genomic_DNA"/>
</dbReference>
<comment type="caution">
    <text evidence="1">The sequence shown here is derived from an EMBL/GenBank/DDBJ whole genome shotgun (WGS) entry which is preliminary data.</text>
</comment>
<gene>
    <name evidence="1" type="ORF">Patl1_13910</name>
</gene>
<name>A0ACC1AXG2_9ROSI</name>
<evidence type="ECO:0000313" key="2">
    <source>
        <dbReference type="Proteomes" id="UP001164250"/>
    </source>
</evidence>
<reference evidence="2" key="1">
    <citation type="journal article" date="2023" name="G3 (Bethesda)">
        <title>Genome assembly and association tests identify interacting loci associated with vigor, precocity, and sex in interspecific pistachio rootstocks.</title>
        <authorList>
            <person name="Palmer W."/>
            <person name="Jacygrad E."/>
            <person name="Sagayaradj S."/>
            <person name="Cavanaugh K."/>
            <person name="Han R."/>
            <person name="Bertier L."/>
            <person name="Beede B."/>
            <person name="Kafkas S."/>
            <person name="Golino D."/>
            <person name="Preece J."/>
            <person name="Michelmore R."/>
        </authorList>
    </citation>
    <scope>NUCLEOTIDE SEQUENCE [LARGE SCALE GENOMIC DNA]</scope>
</reference>
<dbReference type="Proteomes" id="UP001164250">
    <property type="component" value="Chromosome 8"/>
</dbReference>
<sequence>MVVLVLVVLLKSWSSCDGCLAKERSAILQLRSWFMDPFAPETWVEGSSDCCIWEMVECNNNTARIIKLSLNIMTGLRGSNWYLNFSYLFAFDDLESLDLGSNSIVGFEGKQL</sequence>
<evidence type="ECO:0000313" key="1">
    <source>
        <dbReference type="EMBL" id="KAJ0091338.1"/>
    </source>
</evidence>
<protein>
    <submittedName>
        <fullName evidence="1">Uncharacterized protein</fullName>
    </submittedName>
</protein>
<keyword evidence="2" id="KW-1185">Reference proteome</keyword>
<proteinExistence type="predicted"/>
<organism evidence="1 2">
    <name type="scientific">Pistacia atlantica</name>
    <dbReference type="NCBI Taxonomy" id="434234"/>
    <lineage>
        <taxon>Eukaryota</taxon>
        <taxon>Viridiplantae</taxon>
        <taxon>Streptophyta</taxon>
        <taxon>Embryophyta</taxon>
        <taxon>Tracheophyta</taxon>
        <taxon>Spermatophyta</taxon>
        <taxon>Magnoliopsida</taxon>
        <taxon>eudicotyledons</taxon>
        <taxon>Gunneridae</taxon>
        <taxon>Pentapetalae</taxon>
        <taxon>rosids</taxon>
        <taxon>malvids</taxon>
        <taxon>Sapindales</taxon>
        <taxon>Anacardiaceae</taxon>
        <taxon>Pistacia</taxon>
    </lineage>
</organism>